<evidence type="ECO:0000256" key="1">
    <source>
        <dbReference type="ARBA" id="ARBA00008950"/>
    </source>
</evidence>
<protein>
    <submittedName>
        <fullName evidence="3">Calcineurin-like phosphoesterase superfamily domain protein</fullName>
    </submittedName>
</protein>
<feature type="domain" description="Calcineurin-like phosphoesterase" evidence="2">
    <location>
        <begin position="2"/>
        <end position="190"/>
    </location>
</feature>
<evidence type="ECO:0000313" key="4">
    <source>
        <dbReference type="Proteomes" id="UP000265715"/>
    </source>
</evidence>
<gene>
    <name evidence="3" type="ORF">Mterra_01024</name>
</gene>
<dbReference type="InterPro" id="IPR029052">
    <property type="entry name" value="Metallo-depent_PP-like"/>
</dbReference>
<dbReference type="InterPro" id="IPR051693">
    <property type="entry name" value="UPF0046_metallophosphoest"/>
</dbReference>
<evidence type="ECO:0000313" key="3">
    <source>
        <dbReference type="EMBL" id="RIH88174.1"/>
    </source>
</evidence>
<sequence>MLSDTHGQLPHIDELPEAEILIHCGDWTNSGFGYSSAEMREVEGWVAKARGKYPYVLALHGNHDVGVRNHHWERMGAIALDGNTWVHPSGLSFHGVALTPAYHWPEMAWQWDHMTFELEVEEAVWDFGRVDVIVAHGPPFGYLDRTERGINIGSRPALYYIRQHQPKLYLCGHVHEARGEARLRDTLIVNTAQAWRLLEV</sequence>
<accession>A0A399EU86</accession>
<evidence type="ECO:0000259" key="2">
    <source>
        <dbReference type="Pfam" id="PF12850"/>
    </source>
</evidence>
<comment type="similarity">
    <text evidence="1">Belongs to the metallophosphoesterase superfamily. YfcE family.</text>
</comment>
<dbReference type="EMBL" id="QXDL01000028">
    <property type="protein sequence ID" value="RIH88174.1"/>
    <property type="molecule type" value="Genomic_DNA"/>
</dbReference>
<dbReference type="PANTHER" id="PTHR12905">
    <property type="entry name" value="METALLOPHOSPHOESTERASE"/>
    <property type="match status" value="1"/>
</dbReference>
<organism evidence="3 4">
    <name type="scientific">Calidithermus terrae</name>
    <dbReference type="NCBI Taxonomy" id="1408545"/>
    <lineage>
        <taxon>Bacteria</taxon>
        <taxon>Thermotogati</taxon>
        <taxon>Deinococcota</taxon>
        <taxon>Deinococci</taxon>
        <taxon>Thermales</taxon>
        <taxon>Thermaceae</taxon>
        <taxon>Calidithermus</taxon>
    </lineage>
</organism>
<dbReference type="Gene3D" id="3.60.21.10">
    <property type="match status" value="1"/>
</dbReference>
<dbReference type="Proteomes" id="UP000265715">
    <property type="component" value="Unassembled WGS sequence"/>
</dbReference>
<dbReference type="AlphaFoldDB" id="A0A399EU86"/>
<dbReference type="SUPFAM" id="SSF56300">
    <property type="entry name" value="Metallo-dependent phosphatases"/>
    <property type="match status" value="1"/>
</dbReference>
<name>A0A399EU86_9DEIN</name>
<comment type="caution">
    <text evidence="3">The sequence shown here is derived from an EMBL/GenBank/DDBJ whole genome shotgun (WGS) entry which is preliminary data.</text>
</comment>
<dbReference type="InterPro" id="IPR024654">
    <property type="entry name" value="Calcineurin-like_PHP_lpxH"/>
</dbReference>
<proteinExistence type="inferred from homology"/>
<dbReference type="Pfam" id="PF12850">
    <property type="entry name" value="Metallophos_2"/>
    <property type="match status" value="1"/>
</dbReference>
<dbReference type="PANTHER" id="PTHR12905:SF0">
    <property type="entry name" value="CALCINEURIN-LIKE PHOSPHOESTERASE DOMAIN-CONTAINING PROTEIN"/>
    <property type="match status" value="1"/>
</dbReference>
<keyword evidence="4" id="KW-1185">Reference proteome</keyword>
<reference evidence="3 4" key="1">
    <citation type="submission" date="2018-08" db="EMBL/GenBank/DDBJ databases">
        <title>Meiothermus terrae DSM 26712 genome sequencing project.</title>
        <authorList>
            <person name="Da Costa M.S."/>
            <person name="Albuquerque L."/>
            <person name="Raposo P."/>
            <person name="Froufe H.J.C."/>
            <person name="Barroso C.S."/>
            <person name="Egas C."/>
        </authorList>
    </citation>
    <scope>NUCLEOTIDE SEQUENCE [LARGE SCALE GENOMIC DNA]</scope>
    <source>
        <strain evidence="3 4">DSM 26712</strain>
    </source>
</reference>